<evidence type="ECO:0000313" key="6">
    <source>
        <dbReference type="EMBL" id="KHN05544.1"/>
    </source>
</evidence>
<dbReference type="SUPFAM" id="SSF101936">
    <property type="entry name" value="DNA-binding pseudobarrel domain"/>
    <property type="match status" value="1"/>
</dbReference>
<dbReference type="GO" id="GO:0009725">
    <property type="term" value="P:response to hormone"/>
    <property type="evidence" value="ECO:0007669"/>
    <property type="project" value="InterPro"/>
</dbReference>
<dbReference type="PANTHER" id="PTHR31384:SF5">
    <property type="entry name" value="AUXIN RESPONSE FACTOR 3"/>
    <property type="match status" value="1"/>
</dbReference>
<evidence type="ECO:0000256" key="2">
    <source>
        <dbReference type="ARBA" id="ARBA00023015"/>
    </source>
</evidence>
<evidence type="ECO:0000256" key="5">
    <source>
        <dbReference type="ARBA" id="ARBA00023242"/>
    </source>
</evidence>
<dbReference type="GO" id="GO:0006355">
    <property type="term" value="P:regulation of DNA-templated transcription"/>
    <property type="evidence" value="ECO:0007669"/>
    <property type="project" value="InterPro"/>
</dbReference>
<comment type="subcellular location">
    <subcellularLocation>
        <location evidence="1">Nucleus</location>
    </subcellularLocation>
</comment>
<reference evidence="6" key="1">
    <citation type="submission" date="2014-07" db="EMBL/GenBank/DDBJ databases">
        <title>Identification of a novel salt tolerance gene in wild soybean by whole-genome sequencing.</title>
        <authorList>
            <person name="Lam H.-M."/>
            <person name="Qi X."/>
            <person name="Li M.-W."/>
            <person name="Liu X."/>
            <person name="Xie M."/>
            <person name="Ni M."/>
            <person name="Xu X."/>
        </authorList>
    </citation>
    <scope>NUCLEOTIDE SEQUENCE [LARGE SCALE GENOMIC DNA]</scope>
    <source>
        <tissue evidence="6">Root</tissue>
    </source>
</reference>
<dbReference type="PANTHER" id="PTHR31384">
    <property type="entry name" value="AUXIN RESPONSE FACTOR 4-RELATED"/>
    <property type="match status" value="1"/>
</dbReference>
<dbReference type="Proteomes" id="UP000053555">
    <property type="component" value="Unassembled WGS sequence"/>
</dbReference>
<sequence>MGVKKVHGVRDFRSFKNLLYRCRLIFTNLMFQVHVDARWSHLLKFVVFPIIKIVADGEEEDTGAMVKSTTPHMFYKTLRASDTSTHGGFSLPHRAAEDCFPSLIMLY</sequence>
<accession>A0A0B2PDE6</accession>
<dbReference type="GO" id="GO:0005634">
    <property type="term" value="C:nucleus"/>
    <property type="evidence" value="ECO:0007669"/>
    <property type="project" value="UniProtKB-SubCell"/>
</dbReference>
<keyword evidence="5" id="KW-0539">Nucleus</keyword>
<protein>
    <submittedName>
        <fullName evidence="6">Auxin response factor 3</fullName>
    </submittedName>
</protein>
<dbReference type="InterPro" id="IPR015300">
    <property type="entry name" value="DNA-bd_pseudobarrel_sf"/>
</dbReference>
<keyword evidence="3" id="KW-0238">DNA-binding</keyword>
<name>A0A0B2PDE6_GLYSO</name>
<dbReference type="Gene3D" id="2.40.330.10">
    <property type="entry name" value="DNA-binding pseudobarrel domain"/>
    <property type="match status" value="1"/>
</dbReference>
<keyword evidence="2" id="KW-0805">Transcription regulation</keyword>
<dbReference type="AlphaFoldDB" id="A0A0B2PDE6"/>
<proteinExistence type="predicted"/>
<evidence type="ECO:0000256" key="1">
    <source>
        <dbReference type="ARBA" id="ARBA00004123"/>
    </source>
</evidence>
<evidence type="ECO:0000256" key="3">
    <source>
        <dbReference type="ARBA" id="ARBA00023125"/>
    </source>
</evidence>
<keyword evidence="4" id="KW-0804">Transcription</keyword>
<gene>
    <name evidence="6" type="ORF">glysoja_047684</name>
</gene>
<evidence type="ECO:0000256" key="4">
    <source>
        <dbReference type="ARBA" id="ARBA00023163"/>
    </source>
</evidence>
<organism evidence="6">
    <name type="scientific">Glycine soja</name>
    <name type="common">Wild soybean</name>
    <dbReference type="NCBI Taxonomy" id="3848"/>
    <lineage>
        <taxon>Eukaryota</taxon>
        <taxon>Viridiplantae</taxon>
        <taxon>Streptophyta</taxon>
        <taxon>Embryophyta</taxon>
        <taxon>Tracheophyta</taxon>
        <taxon>Spermatophyta</taxon>
        <taxon>Magnoliopsida</taxon>
        <taxon>eudicotyledons</taxon>
        <taxon>Gunneridae</taxon>
        <taxon>Pentapetalae</taxon>
        <taxon>rosids</taxon>
        <taxon>fabids</taxon>
        <taxon>Fabales</taxon>
        <taxon>Fabaceae</taxon>
        <taxon>Papilionoideae</taxon>
        <taxon>50 kb inversion clade</taxon>
        <taxon>NPAAA clade</taxon>
        <taxon>indigoferoid/millettioid clade</taxon>
        <taxon>Phaseoleae</taxon>
        <taxon>Glycine</taxon>
        <taxon>Glycine subgen. Soja</taxon>
    </lineage>
</organism>
<dbReference type="EMBL" id="KN668316">
    <property type="protein sequence ID" value="KHN05544.1"/>
    <property type="molecule type" value="Genomic_DNA"/>
</dbReference>
<dbReference type="InterPro" id="IPR044835">
    <property type="entry name" value="ARF_plant"/>
</dbReference>
<dbReference type="GO" id="GO:0003677">
    <property type="term" value="F:DNA binding"/>
    <property type="evidence" value="ECO:0007669"/>
    <property type="project" value="UniProtKB-KW"/>
</dbReference>